<evidence type="ECO:0000313" key="2">
    <source>
        <dbReference type="EMBL" id="MCJ8209282.1"/>
    </source>
</evidence>
<dbReference type="EMBL" id="JALJEJ010000002">
    <property type="protein sequence ID" value="MCJ8209282.1"/>
    <property type="molecule type" value="Genomic_DNA"/>
</dbReference>
<dbReference type="RefSeq" id="WP_245129113.1">
    <property type="nucleotide sequence ID" value="NZ_JALJEJ010000002.1"/>
</dbReference>
<proteinExistence type="predicted"/>
<sequence>MLFLIILVLALASGFVFTWWVGCIIAFVAALLTGKTGRQAFWSGFFAIALVWLVLALFKSVPNDHILADRVAKMIGLPHWSLVLLITCLIGGLVGGMSALSGLLVKKAFADTKTKD</sequence>
<protein>
    <submittedName>
        <fullName evidence="2">Uncharacterized protein</fullName>
    </submittedName>
</protein>
<comment type="caution">
    <text evidence="2">The sequence shown here is derived from an EMBL/GenBank/DDBJ whole genome shotgun (WGS) entry which is preliminary data.</text>
</comment>
<dbReference type="Proteomes" id="UP001139450">
    <property type="component" value="Unassembled WGS sequence"/>
</dbReference>
<keyword evidence="1" id="KW-0472">Membrane</keyword>
<evidence type="ECO:0000256" key="1">
    <source>
        <dbReference type="SAM" id="Phobius"/>
    </source>
</evidence>
<dbReference type="AlphaFoldDB" id="A0A9X2BAY7"/>
<feature type="transmembrane region" description="Helical" evidence="1">
    <location>
        <begin position="40"/>
        <end position="58"/>
    </location>
</feature>
<accession>A0A9X2BAY7</accession>
<keyword evidence="3" id="KW-1185">Reference proteome</keyword>
<name>A0A9X2BAY7_9SPHI</name>
<feature type="transmembrane region" description="Helical" evidence="1">
    <location>
        <begin position="78"/>
        <end position="105"/>
    </location>
</feature>
<keyword evidence="1" id="KW-0812">Transmembrane</keyword>
<organism evidence="2 3">
    <name type="scientific">Mucilaginibacter straminoryzae</name>
    <dbReference type="NCBI Taxonomy" id="2932774"/>
    <lineage>
        <taxon>Bacteria</taxon>
        <taxon>Pseudomonadati</taxon>
        <taxon>Bacteroidota</taxon>
        <taxon>Sphingobacteriia</taxon>
        <taxon>Sphingobacteriales</taxon>
        <taxon>Sphingobacteriaceae</taxon>
        <taxon>Mucilaginibacter</taxon>
    </lineage>
</organism>
<gene>
    <name evidence="2" type="ORF">MUY27_06150</name>
</gene>
<reference evidence="2" key="1">
    <citation type="submission" date="2022-04" db="EMBL/GenBank/DDBJ databases">
        <title>Mucilaginibacter sp. RS28 isolated from freshwater.</title>
        <authorList>
            <person name="Ko S.-R."/>
        </authorList>
    </citation>
    <scope>NUCLEOTIDE SEQUENCE</scope>
    <source>
        <strain evidence="2">RS28</strain>
    </source>
</reference>
<evidence type="ECO:0000313" key="3">
    <source>
        <dbReference type="Proteomes" id="UP001139450"/>
    </source>
</evidence>
<keyword evidence="1" id="KW-1133">Transmembrane helix</keyword>
<feature type="transmembrane region" description="Helical" evidence="1">
    <location>
        <begin position="6"/>
        <end position="33"/>
    </location>
</feature>